<comment type="subcellular location">
    <subcellularLocation>
        <location evidence="1 11">Cell outer membrane</location>
        <topology evidence="1 11">Multi-pass membrane protein</topology>
    </subcellularLocation>
</comment>
<dbReference type="STRING" id="1117943.SFHH103_01935"/>
<comment type="similarity">
    <text evidence="11">Belongs to the TonB-dependent receptor family.</text>
</comment>
<keyword evidence="5 11" id="KW-0812">Transmembrane</keyword>
<evidence type="ECO:0000256" key="9">
    <source>
        <dbReference type="ARBA" id="ARBA00023136"/>
    </source>
</evidence>
<dbReference type="EMBL" id="HE616890">
    <property type="protein sequence ID" value="CCE96430.1"/>
    <property type="molecule type" value="Genomic_DNA"/>
</dbReference>
<sequence>MPSVTLVDLAADYQWENYELQLNVSNLFDKRYVASCFSASAGCFYGEGRKIVGAVRYRW</sequence>
<dbReference type="PANTHER" id="PTHR32552">
    <property type="entry name" value="FERRICHROME IRON RECEPTOR-RELATED"/>
    <property type="match status" value="1"/>
</dbReference>
<keyword evidence="3 11" id="KW-1134">Transmembrane beta strand</keyword>
<dbReference type="Gene3D" id="2.40.170.20">
    <property type="entry name" value="TonB-dependent receptor, beta-barrel domain"/>
    <property type="match status" value="1"/>
</dbReference>
<proteinExistence type="inferred from homology"/>
<dbReference type="KEGG" id="sfh:SFHH103_01935"/>
<organism evidence="12 13">
    <name type="scientific">Sinorhizobium fredii (strain HH103)</name>
    <dbReference type="NCBI Taxonomy" id="1117943"/>
    <lineage>
        <taxon>Bacteria</taxon>
        <taxon>Pseudomonadati</taxon>
        <taxon>Pseudomonadota</taxon>
        <taxon>Alphaproteobacteria</taxon>
        <taxon>Hyphomicrobiales</taxon>
        <taxon>Rhizobiaceae</taxon>
        <taxon>Sinorhizobium/Ensifer group</taxon>
        <taxon>Sinorhizobium</taxon>
    </lineage>
</organism>
<reference evidence="12 13" key="1">
    <citation type="journal article" date="2012" name="J. Bacteriol.">
        <title>Genome sequence of the soybean symbiont Sinorhizobium fredii HH103.</title>
        <authorList>
            <person name="Weidner S."/>
            <person name="Becker A."/>
            <person name="Bonilla I."/>
            <person name="Jaenicke S."/>
            <person name="Lloret J."/>
            <person name="Margaret I."/>
            <person name="Puhler A."/>
            <person name="Ruiz-Sainz J.E."/>
            <person name="Schneiker-Bekel S."/>
            <person name="Szczepanowski R."/>
            <person name="Vinardell J.M."/>
            <person name="Zehner S."/>
            <person name="Gottfert M."/>
        </authorList>
    </citation>
    <scope>NUCLEOTIDE SEQUENCE [LARGE SCALE GENOMIC DNA]</scope>
    <source>
        <strain evidence="12 13">HH103</strain>
    </source>
</reference>
<evidence type="ECO:0000256" key="5">
    <source>
        <dbReference type="ARBA" id="ARBA00022692"/>
    </source>
</evidence>
<evidence type="ECO:0000256" key="7">
    <source>
        <dbReference type="ARBA" id="ARBA00023004"/>
    </source>
</evidence>
<evidence type="ECO:0000256" key="11">
    <source>
        <dbReference type="PROSITE-ProRule" id="PRU01360"/>
    </source>
</evidence>
<evidence type="ECO:0000256" key="6">
    <source>
        <dbReference type="ARBA" id="ARBA00022729"/>
    </source>
</evidence>
<keyword evidence="6" id="KW-0732">Signal</keyword>
<name>G9A850_SINF1</name>
<evidence type="ECO:0000256" key="2">
    <source>
        <dbReference type="ARBA" id="ARBA00022448"/>
    </source>
</evidence>
<keyword evidence="7" id="KW-0408">Iron</keyword>
<evidence type="ECO:0000256" key="3">
    <source>
        <dbReference type="ARBA" id="ARBA00022452"/>
    </source>
</evidence>
<dbReference type="Proteomes" id="UP000007735">
    <property type="component" value="Chromosome"/>
</dbReference>
<dbReference type="HOGENOM" id="CLU_2957478_0_0_5"/>
<dbReference type="PROSITE" id="PS52016">
    <property type="entry name" value="TONB_DEPENDENT_REC_3"/>
    <property type="match status" value="1"/>
</dbReference>
<evidence type="ECO:0000313" key="12">
    <source>
        <dbReference type="EMBL" id="CCE96430.1"/>
    </source>
</evidence>
<dbReference type="PATRIC" id="fig|380.5.peg.2050"/>
<dbReference type="GO" id="GO:0015344">
    <property type="term" value="F:siderophore uptake transmembrane transporter activity"/>
    <property type="evidence" value="ECO:0007669"/>
    <property type="project" value="TreeGrafter"/>
</dbReference>
<dbReference type="SUPFAM" id="SSF56935">
    <property type="entry name" value="Porins"/>
    <property type="match status" value="1"/>
</dbReference>
<evidence type="ECO:0000256" key="8">
    <source>
        <dbReference type="ARBA" id="ARBA00023065"/>
    </source>
</evidence>
<accession>G9A850</accession>
<keyword evidence="2 11" id="KW-0813">Transport</keyword>
<keyword evidence="9 11" id="KW-0472">Membrane</keyword>
<evidence type="ECO:0000256" key="1">
    <source>
        <dbReference type="ARBA" id="ARBA00004571"/>
    </source>
</evidence>
<evidence type="ECO:0000256" key="4">
    <source>
        <dbReference type="ARBA" id="ARBA00022496"/>
    </source>
</evidence>
<evidence type="ECO:0000256" key="10">
    <source>
        <dbReference type="ARBA" id="ARBA00023237"/>
    </source>
</evidence>
<dbReference type="eggNOG" id="COG4773">
    <property type="taxonomic scope" value="Bacteria"/>
</dbReference>
<dbReference type="InterPro" id="IPR036942">
    <property type="entry name" value="Beta-barrel_TonB_sf"/>
</dbReference>
<dbReference type="AlphaFoldDB" id="G9A850"/>
<keyword evidence="8" id="KW-0406">Ion transport</keyword>
<keyword evidence="10 11" id="KW-0998">Cell outer membrane</keyword>
<dbReference type="InterPro" id="IPR039426">
    <property type="entry name" value="TonB-dep_rcpt-like"/>
</dbReference>
<gene>
    <name evidence="12" type="ordered locus">SFHH103_01935</name>
</gene>
<dbReference type="PANTHER" id="PTHR32552:SF68">
    <property type="entry name" value="FERRICHROME OUTER MEMBRANE TRANSPORTER_PHAGE RECEPTOR"/>
    <property type="match status" value="1"/>
</dbReference>
<evidence type="ECO:0000313" key="13">
    <source>
        <dbReference type="Proteomes" id="UP000007735"/>
    </source>
</evidence>
<keyword evidence="4" id="KW-0410">Iron transport</keyword>
<protein>
    <submittedName>
        <fullName evidence="12">Uncharacterized protein</fullName>
    </submittedName>
</protein>
<dbReference type="GO" id="GO:0009279">
    <property type="term" value="C:cell outer membrane"/>
    <property type="evidence" value="ECO:0007669"/>
    <property type="project" value="UniProtKB-SubCell"/>
</dbReference>